<dbReference type="InterPro" id="IPR018123">
    <property type="entry name" value="WWE-dom_subgr"/>
</dbReference>
<evidence type="ECO:0000256" key="9">
    <source>
        <dbReference type="ARBA" id="ARBA00023204"/>
    </source>
</evidence>
<feature type="compositionally biased region" description="Low complexity" evidence="13">
    <location>
        <begin position="222"/>
        <end position="232"/>
    </location>
</feature>
<reference evidence="16" key="1">
    <citation type="submission" date="2020-04" db="EMBL/GenBank/DDBJ databases">
        <authorList>
            <person name="Neveu A P."/>
        </authorList>
    </citation>
    <scope>NUCLEOTIDE SEQUENCE</scope>
    <source>
        <tissue evidence="16">Whole embryo</tissue>
    </source>
</reference>
<evidence type="ECO:0000256" key="3">
    <source>
        <dbReference type="ARBA" id="ARBA00004906"/>
    </source>
</evidence>
<feature type="compositionally biased region" description="Low complexity" evidence="13">
    <location>
        <begin position="1120"/>
        <end position="1156"/>
    </location>
</feature>
<protein>
    <recommendedName>
        <fullName evidence="12">E3 ubiquitin-protein ligase</fullName>
        <ecNumber evidence="12">2.3.2.26</ecNumber>
    </recommendedName>
</protein>
<feature type="region of interest" description="Disordered" evidence="13">
    <location>
        <begin position="1304"/>
        <end position="1342"/>
    </location>
</feature>
<dbReference type="Gene3D" id="3.30.720.50">
    <property type="match status" value="1"/>
</dbReference>
<proteinExistence type="evidence at transcript level"/>
<organism evidence="16">
    <name type="scientific">Phallusia mammillata</name>
    <dbReference type="NCBI Taxonomy" id="59560"/>
    <lineage>
        <taxon>Eukaryota</taxon>
        <taxon>Metazoa</taxon>
        <taxon>Chordata</taxon>
        <taxon>Tunicata</taxon>
        <taxon>Ascidiacea</taxon>
        <taxon>Phlebobranchia</taxon>
        <taxon>Ascidiidae</taxon>
        <taxon>Phallusia</taxon>
    </lineage>
</organism>
<dbReference type="FunFam" id="3.30.2410.10:FF:000005">
    <property type="entry name" value="E3 ubiquitin-protein ligase TRIP12 isoform X1"/>
    <property type="match status" value="1"/>
</dbReference>
<dbReference type="InterPro" id="IPR004170">
    <property type="entry name" value="WWE_dom"/>
</dbReference>
<dbReference type="Pfam" id="PF02825">
    <property type="entry name" value="WWE"/>
    <property type="match status" value="1"/>
</dbReference>
<evidence type="ECO:0000256" key="2">
    <source>
        <dbReference type="ARBA" id="ARBA00004642"/>
    </source>
</evidence>
<feature type="compositionally biased region" description="Polar residues" evidence="13">
    <location>
        <begin position="1006"/>
        <end position="1018"/>
    </location>
</feature>
<dbReference type="SMART" id="SM00678">
    <property type="entry name" value="WWE"/>
    <property type="match status" value="1"/>
</dbReference>
<feature type="compositionally biased region" description="Polar residues" evidence="13">
    <location>
        <begin position="20"/>
        <end position="29"/>
    </location>
</feature>
<dbReference type="InterPro" id="IPR016024">
    <property type="entry name" value="ARM-type_fold"/>
</dbReference>
<feature type="compositionally biased region" description="Polar residues" evidence="13">
    <location>
        <begin position="57"/>
        <end position="71"/>
    </location>
</feature>
<evidence type="ECO:0000313" key="16">
    <source>
        <dbReference type="EMBL" id="CAB3267252.1"/>
    </source>
</evidence>
<dbReference type="Pfam" id="PF25579">
    <property type="entry name" value="TPR_TRIP12_N"/>
    <property type="match status" value="1"/>
</dbReference>
<dbReference type="InterPro" id="IPR057948">
    <property type="entry name" value="TPR_TRIP12_N"/>
</dbReference>
<feature type="compositionally biased region" description="Low complexity" evidence="13">
    <location>
        <begin position="1057"/>
        <end position="1071"/>
    </location>
</feature>
<dbReference type="InterPro" id="IPR035983">
    <property type="entry name" value="Hect_E3_ubiquitin_ligase"/>
</dbReference>
<dbReference type="GO" id="GO:0000209">
    <property type="term" value="P:protein polyubiquitination"/>
    <property type="evidence" value="ECO:0007669"/>
    <property type="project" value="TreeGrafter"/>
</dbReference>
<feature type="region of interest" description="Disordered" evidence="13">
    <location>
        <begin position="997"/>
        <end position="1094"/>
    </location>
</feature>
<feature type="region of interest" description="Disordered" evidence="13">
    <location>
        <begin position="90"/>
        <end position="413"/>
    </location>
</feature>
<name>A0A6F9DUZ3_9ASCI</name>
<feature type="compositionally biased region" description="Basic and acidic residues" evidence="13">
    <location>
        <begin position="90"/>
        <end position="103"/>
    </location>
</feature>
<dbReference type="InterPro" id="IPR011989">
    <property type="entry name" value="ARM-like"/>
</dbReference>
<feature type="compositionally biased region" description="Polar residues" evidence="13">
    <location>
        <begin position="1172"/>
        <end position="1181"/>
    </location>
</feature>
<comment type="catalytic activity">
    <reaction evidence="1 12">
        <text>S-ubiquitinyl-[E2 ubiquitin-conjugating enzyme]-L-cysteine + [acceptor protein]-L-lysine = [E2 ubiquitin-conjugating enzyme]-L-cysteine + N(6)-ubiquitinyl-[acceptor protein]-L-lysine.</text>
        <dbReference type="EC" id="2.3.2.26"/>
    </reaction>
</comment>
<feature type="region of interest" description="Disordered" evidence="13">
    <location>
        <begin position="1"/>
        <end position="75"/>
    </location>
</feature>
<dbReference type="GO" id="GO:0016607">
    <property type="term" value="C:nuclear speck"/>
    <property type="evidence" value="ECO:0007669"/>
    <property type="project" value="TreeGrafter"/>
</dbReference>
<feature type="compositionally biased region" description="Low complexity" evidence="13">
    <location>
        <begin position="1572"/>
        <end position="1591"/>
    </location>
</feature>
<feature type="compositionally biased region" description="Basic residues" evidence="13">
    <location>
        <begin position="293"/>
        <end position="302"/>
    </location>
</feature>
<dbReference type="SMART" id="SM00119">
    <property type="entry name" value="HECTc"/>
    <property type="match status" value="1"/>
</dbReference>
<dbReference type="SUPFAM" id="SSF48371">
    <property type="entry name" value="ARM repeat"/>
    <property type="match status" value="1"/>
</dbReference>
<keyword evidence="7" id="KW-0227">DNA damage</keyword>
<feature type="compositionally biased region" description="Low complexity" evidence="13">
    <location>
        <begin position="241"/>
        <end position="265"/>
    </location>
</feature>
<evidence type="ECO:0000256" key="6">
    <source>
        <dbReference type="ARBA" id="ARBA00022679"/>
    </source>
</evidence>
<feature type="region of interest" description="Disordered" evidence="13">
    <location>
        <begin position="1548"/>
        <end position="1593"/>
    </location>
</feature>
<feature type="region of interest" description="Disordered" evidence="13">
    <location>
        <begin position="1662"/>
        <end position="1686"/>
    </location>
</feature>
<feature type="region of interest" description="Disordered" evidence="13">
    <location>
        <begin position="1111"/>
        <end position="1183"/>
    </location>
</feature>
<dbReference type="Gene3D" id="3.90.1750.10">
    <property type="entry name" value="Hect, E3 ligase catalytic domains"/>
    <property type="match status" value="1"/>
</dbReference>
<dbReference type="GO" id="GO:0006281">
    <property type="term" value="P:DNA repair"/>
    <property type="evidence" value="ECO:0007669"/>
    <property type="project" value="UniProtKB-KW"/>
</dbReference>
<dbReference type="SUPFAM" id="SSF117839">
    <property type="entry name" value="WWE domain"/>
    <property type="match status" value="1"/>
</dbReference>
<dbReference type="Gene3D" id="1.25.10.10">
    <property type="entry name" value="Leucine-rich Repeat Variant"/>
    <property type="match status" value="1"/>
</dbReference>
<comment type="subcellular location">
    <subcellularLocation>
        <location evidence="2">Nucleus</location>
        <location evidence="2">Nucleoplasm</location>
    </subcellularLocation>
</comment>
<evidence type="ECO:0000256" key="7">
    <source>
        <dbReference type="ARBA" id="ARBA00022763"/>
    </source>
</evidence>
<keyword evidence="8 11" id="KW-0833">Ubl conjugation pathway</keyword>
<dbReference type="PROSITE" id="PS50918">
    <property type="entry name" value="WWE"/>
    <property type="match status" value="1"/>
</dbReference>
<feature type="compositionally biased region" description="Low complexity" evidence="13">
    <location>
        <begin position="1662"/>
        <end position="1682"/>
    </location>
</feature>
<keyword evidence="10" id="KW-0539">Nucleus</keyword>
<feature type="active site" description="Glycyl thioester intermediate" evidence="11">
    <location>
        <position position="2251"/>
    </location>
</feature>
<dbReference type="EC" id="2.3.2.26" evidence="12"/>
<evidence type="ECO:0000259" key="15">
    <source>
        <dbReference type="PROSITE" id="PS50918"/>
    </source>
</evidence>
<dbReference type="InterPro" id="IPR037197">
    <property type="entry name" value="WWE_dom_sf"/>
</dbReference>
<dbReference type="Gene3D" id="3.30.2410.10">
    <property type="entry name" value="Hect, E3 ligase catalytic domain"/>
    <property type="match status" value="1"/>
</dbReference>
<dbReference type="GO" id="GO:0043161">
    <property type="term" value="P:proteasome-mediated ubiquitin-dependent protein catabolic process"/>
    <property type="evidence" value="ECO:0007669"/>
    <property type="project" value="TreeGrafter"/>
</dbReference>
<evidence type="ECO:0000259" key="14">
    <source>
        <dbReference type="PROSITE" id="PS50237"/>
    </source>
</evidence>
<feature type="compositionally biased region" description="Low complexity" evidence="13">
    <location>
        <begin position="273"/>
        <end position="292"/>
    </location>
</feature>
<keyword evidence="9" id="KW-0234">DNA repair</keyword>
<dbReference type="Pfam" id="PF00632">
    <property type="entry name" value="HECT"/>
    <property type="match status" value="1"/>
</dbReference>
<dbReference type="FunFam" id="1.25.10.10:FF:000689">
    <property type="entry name" value="HECT ubiquitin protein ligase family protein KAK"/>
    <property type="match status" value="1"/>
</dbReference>
<gene>
    <name evidence="16" type="primary">Trip12</name>
</gene>
<feature type="compositionally biased region" description="Polar residues" evidence="13">
    <location>
        <begin position="378"/>
        <end position="406"/>
    </location>
</feature>
<dbReference type="PROSITE" id="PS50237">
    <property type="entry name" value="HECT"/>
    <property type="match status" value="1"/>
</dbReference>
<dbReference type="PANTHER" id="PTHR45670">
    <property type="entry name" value="E3 UBIQUITIN-PROTEIN LIGASE TRIP12"/>
    <property type="match status" value="1"/>
</dbReference>
<feature type="compositionally biased region" description="Basic and acidic residues" evidence="13">
    <location>
        <begin position="210"/>
        <end position="221"/>
    </location>
</feature>
<dbReference type="PANTHER" id="PTHR45670:SF13">
    <property type="entry name" value="E3 UBIQUITIN-PROTEIN LIGASE TRIP12"/>
    <property type="match status" value="1"/>
</dbReference>
<feature type="compositionally biased region" description="Acidic residues" evidence="13">
    <location>
        <begin position="1548"/>
        <end position="1569"/>
    </location>
</feature>
<keyword evidence="6 12" id="KW-0808">Transferase</keyword>
<evidence type="ECO:0000256" key="8">
    <source>
        <dbReference type="ARBA" id="ARBA00022786"/>
    </source>
</evidence>
<feature type="compositionally biased region" description="Basic residues" evidence="13">
    <location>
        <begin position="1047"/>
        <end position="1056"/>
    </location>
</feature>
<evidence type="ECO:0000256" key="1">
    <source>
        <dbReference type="ARBA" id="ARBA00000885"/>
    </source>
</evidence>
<comment type="similarity">
    <text evidence="4 12">Belongs to the UPL family. K-HECT subfamily.</text>
</comment>
<keyword evidence="5" id="KW-0597">Phosphoprotein</keyword>
<dbReference type="InterPro" id="IPR000569">
    <property type="entry name" value="HECT_dom"/>
</dbReference>
<comment type="pathway">
    <text evidence="3 12">Protein modification; protein ubiquitination.</text>
</comment>
<feature type="domain" description="HECT" evidence="14">
    <location>
        <begin position="1950"/>
        <end position="2284"/>
    </location>
</feature>
<dbReference type="InterPro" id="IPR045322">
    <property type="entry name" value="HECTD1/TRIP12-like"/>
</dbReference>
<evidence type="ECO:0000256" key="5">
    <source>
        <dbReference type="ARBA" id="ARBA00022553"/>
    </source>
</evidence>
<feature type="region of interest" description="Disordered" evidence="13">
    <location>
        <begin position="841"/>
        <end position="868"/>
    </location>
</feature>
<evidence type="ECO:0000256" key="13">
    <source>
        <dbReference type="SAM" id="MobiDB-lite"/>
    </source>
</evidence>
<dbReference type="UniPathway" id="UPA00143"/>
<feature type="compositionally biased region" description="Polar residues" evidence="13">
    <location>
        <begin position="130"/>
        <end position="149"/>
    </location>
</feature>
<dbReference type="CDD" id="cd00078">
    <property type="entry name" value="HECTc"/>
    <property type="match status" value="1"/>
</dbReference>
<dbReference type="EMBL" id="LR791390">
    <property type="protein sequence ID" value="CAB3267252.1"/>
    <property type="molecule type" value="mRNA"/>
</dbReference>
<sequence>MFGRCEKLAGGPGSKKAKLHNSSETSDNPDPSYKARLRPRPTRQTDYFRPSIEQRRPTSSNTVKRTISTPVVSGGAAVVRPTRASILREKAAAKKKNTADCHPEGPGSGKGINTDHSIDSPISPKRTRSESFVSAAKNQGSKKGTSGKHNNNNNNPPKVKEVAAKLWFPFIPPVTSSDSEEEENLNQVSGSAPAASEPPKKLASRSSKTNTEKPTTKEKTQTEPSTSTGQKSQKSEKPKTKPSTSKSSSRFHLSSFSKSDTSNKSGRTSAQNSATESTSSAPASSTNTSAKSARPKSSRSLKGKSSSKPQEEEGKGKTRKRYQSPPSHLLHNRKTTTSKTGSCASTSRRGRGKSSSNHSRDSEQGAASVMSQDRARSSQEAASNQATNNTDNNPATGESQPSSGANANAEAEFDDPDMSRLQALLEARGLPSHFFGTLGPRVQQILHRSVNSGTNSKAQQLLQGMQTVGDESRQLQSVIEMCQLLVMGNEDTLAGFPIKSVVPALITLLKMEHNFDIMNHACRALTYMMEALPRSSAIVVDAVPVFLEKLQSIQCMDVAEQSLTALEMLSRRHGASILRADGLSSCLLYLDFFSLPAQRNALTVAANCCSVLSVNDQHSEFDKYYGSSVTLLGQRLTHHDKKCVESVCLCFARLVDNYHSEATILRKIANDGLLENFQSLLVVTPPLIGSSTFVMVIRTMCMLCSSCPDLATQLVRHNIAETLRYLLCGTATDSEQIELVPRSPQELYEITSLIGELMPRLPKDDPMFSVDRILKQGGKQTNNDGAPMWQWKQYDGSWTSYSKHDNGLIEDAHRSGDQEASLMIQGRVYLLDFPTMQQVNEESGNSRAIRRQPERKSRNKQLVKTESDQSMTDARVSLVKEDRGVISMFVRSLFSLLYEVYGSSAGSPAVRHKCLRAVQRMVYYAEPDLLGDVLKNLSVSSHIASMLSSYDLKVLVGALQMAMILMNKLPDIFKVYFLREGVTHQVEQLLDPNHKVVGINHGESPQAGTSSNPTSPSGVSVFEGAPSSTDPSPSEPIPGRLSDMLRRKYTPRRSSGKRMSSSSSAANTPDESSSKSNRNKPTASSPTDRVISPPLTKAKAFAAAMSTYDGSVATPTGTKSSKSNQGSSNRSSASSFFFNFNPTRWGRSSSTSTSGGASQGGNVQTPPPMTHAASQPNFSNRLSREKLNLPNLKKMTVAKENHKEKVKQWVREQAKIFLESYFTASQSLNPHNDDSSSTEQPSLLAKLSAIAQSLSICTETNVASTNLTELCDIINTSDVSSFELQHSGIVTSVLQFLTREAPDDVTMDQGSSPKNAPKRKSSTATPPPPMVTRRRSKTDTPAVAQSLDVAKLSDVAKFERPKTAPGEHMTPSVGERQIRGDAFEMETVDDVVDADKTIVDEVKGVTLSREDRLRCFLNTFAGLPTNRFSGDEITLHDVSNVSPLRTFVQKLNLCVNQLEQFSVRSHDLPSAPGRGSQALTFFAKHQLKCQLQRHPDCSKSKQWHGGPVRVDPLALVQAIERYLIARGYGNTPTDSDQSERRDVLMLMGDEDSEDEIEVDEDDGENDDLESNSPLSSEHTSSATSSAVSTSSSKHRLELYVGSHRLPYNMTVYQAVKHFGEERARSPSLMMSSDERDTDDEIGSIASTGVWNTTHVIHYKMVSGSDSQSGQSSGSKKNSQKVSPKLSKKNDALWNTGVVPTLKRPLDSFLSQSLPQSFITPDPSKEVLCLMRVVFGLTKYWHNLYAPTSLVTDRQLLPTADFVNNKLVAKCNRQLLDPLMIMTGELPSWLGELAHACPFVLPFETRQLLFRVVSFDRDRAMQYLLDTGAVPELTAAASNSASSSLNHEAGNRFMPKIDKKKCVVKRDHLLPQAEKLMNEHAHTRALLEIQYDDEVGTGLGPTLEFYTLTSHELQRTNLCLWRSDEKSNSVETSNNMQQPSLKKLVKKVVEIVEETMSPVNNEASYVHSPVGLYPLPIGRSSKLGPTAKTCAKFRFMGKLLAKAVLDGRMVDIPLSLLCYKWLLGQEHTITWLDLEQVDPGMSLTFNKLQKVLHQRVALEHENPEDLDQRISSLTMDGCKLEDLGLDFLLPGFPSIELMKGGSKQSLTIQNLDKYLNLIAHWTLMEGVRQQLDAVREGFQSVFPLQTIDYFFPEELVQLFCGARYQPWSERELADSCRTDHGYNHDSEAVKTLFRVLSQYDATEQRSFLQFVTGSPHLPVGGLRSLHPPLTVVRKTCEEGKSADEYLPSVMTCVNYLKLPDYSNETVLRQRLSKATTEGQKSFLLS</sequence>
<evidence type="ECO:0000256" key="11">
    <source>
        <dbReference type="PROSITE-ProRule" id="PRU00104"/>
    </source>
</evidence>
<evidence type="ECO:0000256" key="12">
    <source>
        <dbReference type="RuleBase" id="RU369009"/>
    </source>
</evidence>
<dbReference type="GO" id="GO:0061630">
    <property type="term" value="F:ubiquitin protein ligase activity"/>
    <property type="evidence" value="ECO:0007669"/>
    <property type="project" value="UniProtKB-UniRule"/>
</dbReference>
<dbReference type="SUPFAM" id="SSF56204">
    <property type="entry name" value="Hect, E3 ligase catalytic domain"/>
    <property type="match status" value="1"/>
</dbReference>
<evidence type="ECO:0000256" key="4">
    <source>
        <dbReference type="ARBA" id="ARBA00006331"/>
    </source>
</evidence>
<accession>A0A6F9DUZ3</accession>
<feature type="compositionally biased region" description="Polar residues" evidence="13">
    <location>
        <begin position="1075"/>
        <end position="1087"/>
    </location>
</feature>
<dbReference type="GO" id="GO:0008270">
    <property type="term" value="F:zinc ion binding"/>
    <property type="evidence" value="ECO:0007669"/>
    <property type="project" value="InterPro"/>
</dbReference>
<evidence type="ECO:0000256" key="10">
    <source>
        <dbReference type="ARBA" id="ARBA00023242"/>
    </source>
</evidence>
<feature type="domain" description="WWE" evidence="15">
    <location>
        <begin position="775"/>
        <end position="851"/>
    </location>
</feature>